<accession>A0ACC7MNX2</accession>
<protein>
    <submittedName>
        <fullName evidence="1">ABC transporter permease</fullName>
    </submittedName>
</protein>
<reference evidence="1" key="1">
    <citation type="submission" date="2024-11" db="EMBL/GenBank/DDBJ databases">
        <title>Description of Massilia orientalis sp. nov., isolated from rhizosphere soil of Ageratina adenophora.</title>
        <authorList>
            <person name="Wang Y."/>
        </authorList>
    </citation>
    <scope>NUCLEOTIDE SEQUENCE</scope>
    <source>
        <strain evidence="1">YIM B02787</strain>
    </source>
</reference>
<dbReference type="Proteomes" id="UP001168096">
    <property type="component" value="Unassembled WGS sequence"/>
</dbReference>
<evidence type="ECO:0000313" key="2">
    <source>
        <dbReference type="Proteomes" id="UP001168096"/>
    </source>
</evidence>
<sequence>MLTWIKLAVRNLFRNARRSLFTILAIALGFVAVNVLGGFMVYIFNNLQENYIYGEANGHLTIFKTGFLDKGKLDPTRYLLTADQLRIVKGVTARHPEVLVNTAQLGVSGLLSNGEVSTIFIGTGRVPSDVEKIRRYANTTQKRIRQYDGQPLADDDVNGIGVSHGLAKALNLPLGATAVAMSPTVSGQINALDARLVQLIDSPVEVLDDKLTIVPLGFAQSLYDTHSVDRVTLLLDRDTDVEAFRTILAQELRQSGLDVDIRTWAELSPFYTKTKKMFDVIFVVSFVIVFMIVVMSVVNTFTMAVMERTREIGTLRALGVKRHRIVGLFSMESVVLGGFGSLLGIALTLLVVTSVSWLEPTWIPPQMARRVPLQIYLVPPYWVFSTLMLMLLSTVAAILPARKAARMPIPNALGYA</sequence>
<keyword evidence="2" id="KW-1185">Reference proteome</keyword>
<evidence type="ECO:0000313" key="1">
    <source>
        <dbReference type="EMBL" id="MFJ1472116.1"/>
    </source>
</evidence>
<gene>
    <name evidence="1" type="ORF">QPK29_030725</name>
</gene>
<organism evidence="1 2">
    <name type="scientific">Massilia orientalis</name>
    <dbReference type="NCBI Taxonomy" id="3050128"/>
    <lineage>
        <taxon>Bacteria</taxon>
        <taxon>Pseudomonadati</taxon>
        <taxon>Pseudomonadota</taxon>
        <taxon>Betaproteobacteria</taxon>
        <taxon>Burkholderiales</taxon>
        <taxon>Oxalobacteraceae</taxon>
        <taxon>Telluria group</taxon>
        <taxon>Massilia</taxon>
    </lineage>
</organism>
<comment type="caution">
    <text evidence="1">The sequence shown here is derived from an EMBL/GenBank/DDBJ whole genome shotgun (WGS) entry which is preliminary data.</text>
</comment>
<dbReference type="EMBL" id="JASNRB020000034">
    <property type="protein sequence ID" value="MFJ1472116.1"/>
    <property type="molecule type" value="Genomic_DNA"/>
</dbReference>
<proteinExistence type="predicted"/>
<name>A0ACC7MNX2_9BURK</name>